<keyword evidence="2" id="KW-1185">Reference proteome</keyword>
<dbReference type="EnsemblMetazoa" id="PPA30080.1">
    <property type="protein sequence ID" value="PPA30080.1"/>
    <property type="gene ID" value="WBGene00202948"/>
</dbReference>
<sequence length="134" mass="15033">MKQVKSISVRMHPIIFFAIAIPFSTVLLTFFIVLFLLGLDIVLNNRNQLHVLVRSLVGWKWIAATTTFLMNKLMEVLKTCEEAKTGISHCGILHHLLGAIMIVGTLFTVSASFVTYFGLIEPAVGRHRHPLPHI</sequence>
<dbReference type="AlphaFoldDB" id="A0A2A6CJ75"/>
<reference evidence="1" key="2">
    <citation type="submission" date="2022-06" db="UniProtKB">
        <authorList>
            <consortium name="EnsemblMetazoa"/>
        </authorList>
    </citation>
    <scope>IDENTIFICATION</scope>
    <source>
        <strain evidence="1">PS312</strain>
    </source>
</reference>
<name>A0A2A6CJ75_PRIPA</name>
<organism evidence="1 2">
    <name type="scientific">Pristionchus pacificus</name>
    <name type="common">Parasitic nematode worm</name>
    <dbReference type="NCBI Taxonomy" id="54126"/>
    <lineage>
        <taxon>Eukaryota</taxon>
        <taxon>Metazoa</taxon>
        <taxon>Ecdysozoa</taxon>
        <taxon>Nematoda</taxon>
        <taxon>Chromadorea</taxon>
        <taxon>Rhabditida</taxon>
        <taxon>Rhabditina</taxon>
        <taxon>Diplogasteromorpha</taxon>
        <taxon>Diplogasteroidea</taxon>
        <taxon>Neodiplogasteridae</taxon>
        <taxon>Pristionchus</taxon>
    </lineage>
</organism>
<accession>A0A2A6CJ75</accession>
<proteinExistence type="predicted"/>
<gene>
    <name evidence="1" type="primary">WBGene00202948</name>
</gene>
<dbReference type="Proteomes" id="UP000005239">
    <property type="component" value="Unassembled WGS sequence"/>
</dbReference>
<reference evidence="2" key="1">
    <citation type="journal article" date="2008" name="Nat. Genet.">
        <title>The Pristionchus pacificus genome provides a unique perspective on nematode lifestyle and parasitism.</title>
        <authorList>
            <person name="Dieterich C."/>
            <person name="Clifton S.W."/>
            <person name="Schuster L.N."/>
            <person name="Chinwalla A."/>
            <person name="Delehaunty K."/>
            <person name="Dinkelacker I."/>
            <person name="Fulton L."/>
            <person name="Fulton R."/>
            <person name="Godfrey J."/>
            <person name="Minx P."/>
            <person name="Mitreva M."/>
            <person name="Roeseler W."/>
            <person name="Tian H."/>
            <person name="Witte H."/>
            <person name="Yang S.P."/>
            <person name="Wilson R.K."/>
            <person name="Sommer R.J."/>
        </authorList>
    </citation>
    <scope>NUCLEOTIDE SEQUENCE [LARGE SCALE GENOMIC DNA]</scope>
    <source>
        <strain evidence="2">PS312</strain>
    </source>
</reference>
<protein>
    <submittedName>
        <fullName evidence="1">Uncharacterized protein</fullName>
    </submittedName>
</protein>
<evidence type="ECO:0000313" key="1">
    <source>
        <dbReference type="EnsemblMetazoa" id="PPA30080.1"/>
    </source>
</evidence>
<evidence type="ECO:0000313" key="2">
    <source>
        <dbReference type="Proteomes" id="UP000005239"/>
    </source>
</evidence>
<accession>A0A8R1UHQ9</accession>